<evidence type="ECO:0000313" key="5">
    <source>
        <dbReference type="Proteomes" id="UP000255231"/>
    </source>
</evidence>
<evidence type="ECO:0000313" key="3">
    <source>
        <dbReference type="EMBL" id="SUX42471.1"/>
    </source>
</evidence>
<dbReference type="Gene3D" id="2.60.120.260">
    <property type="entry name" value="Galactose-binding domain-like"/>
    <property type="match status" value="1"/>
</dbReference>
<evidence type="ECO:0000259" key="1">
    <source>
        <dbReference type="Pfam" id="PF00149"/>
    </source>
</evidence>
<dbReference type="GeneID" id="303672740"/>
<gene>
    <name evidence="3" type="ORF">NCTC13560_01292</name>
    <name evidence="2" type="ORF">SAMN05421682_101163</name>
</gene>
<evidence type="ECO:0000313" key="2">
    <source>
        <dbReference type="EMBL" id="SIP88173.1"/>
    </source>
</evidence>
<reference evidence="2 4" key="1">
    <citation type="submission" date="2017-01" db="EMBL/GenBank/DDBJ databases">
        <authorList>
            <person name="Varghese N."/>
            <person name="Submissions S."/>
        </authorList>
    </citation>
    <scope>NUCLEOTIDE SEQUENCE [LARGE SCALE GENOMIC DNA]</scope>
    <source>
        <strain evidence="2 4">ATCC 27950</strain>
    </source>
</reference>
<dbReference type="KEGG" id="cil:EG358_03435"/>
<accession>A0A381F7D3</accession>
<dbReference type="Pfam" id="PF00149">
    <property type="entry name" value="Metallophos"/>
    <property type="match status" value="1"/>
</dbReference>
<dbReference type="RefSeq" id="WP_083676965.1">
    <property type="nucleotide sequence ID" value="NZ_CP033929.1"/>
</dbReference>
<dbReference type="Proteomes" id="UP000255231">
    <property type="component" value="Unassembled WGS sequence"/>
</dbReference>
<sequence length="953" mass="105216">MKKIIFFILIMFTFALVRAQVIFPKESVWKYLNINSAPPSTWNASSFDDASWSSGAGEFGYGEGDEATVLVKKNPSVTYYFRKKVTISANPAGMIFNLNFKHDDGAIVYVNGVEVIRTSLMPTGTVTFTTGTTDFLPNSEENKYHSYAIQGSSFQTGENIIAIEVHNQNTSSSDVSFDAELVVPQVVFPKNSSWKYLNVETAPPANWNAETFNDTSWPSGLGELGFGDGDEATLLIKKNPSLAYYFRKKINLPFNPQNVLFKLNIRHDDGVVIYINGVEAKRSELMPTGAITYTTGTTGAISDENAYNTYILTGARFHQGDNTIAIEVHNQNTGSSDVSFDAELLIDNTTVIENDGPYVLDRNGQKIVHHITNGQLITQTLPSSGLQTITCPVGDGTSFQVNLRTQYPTEKSTYPLPQKMLVFSDIEGNMPALVSLLKKAGVINNNYEWIYGKGRIVFAGDMFDRGTQVIECLWLIYKLEAESAAVGGKIHFILGNHDVMNLINDLRYVDDKYFISSELMQENISNIHDATSELGRWLRSKNVIEKIGPYIFLHGGVSPTIANLGLSYTQMNDLARQKIANAPCTGNCATINSGGLYWYRGISQNLITQQEMDTILLNLDGYKTFMGHTIVADSITSLYNNKAYMVDIHHESTFNTDGTVIALLYENCNFYQLKTSNSPNVLTLLETVSNNITLPQENIAISSTVQNTGTHPLGICYNTIGKITTMGNISDITGTLSVKEWIDPTQHPAFVKRHQEINMQNGATNNATGDLTLYFSQEDFDSFNIINSTKLPIAAGDTQGIANIRVSKILGTSQDSSGLPQSYSGQESIINPADSDITWDPIMQIWSVKFPVTGFGAFFIKTNTQTLSNTENTLKSKITVYPTLLKKDDILTVDFLGSKGVLHILSAEGRLVKTTILTKGINKIPTSFSNEGVYFYSIVDEKENVISGKILVK</sequence>
<protein>
    <submittedName>
        <fullName evidence="2">Calcineurin-like phosphoesterase</fullName>
    </submittedName>
    <submittedName>
        <fullName evidence="3">Diadenosine tetraphosphatase</fullName>
    </submittedName>
</protein>
<dbReference type="PANTHER" id="PTHR46546:SF4">
    <property type="entry name" value="SHEWANELLA-LIKE PROTEIN PHOSPHATASE 1"/>
    <property type="match status" value="1"/>
</dbReference>
<dbReference type="AlphaFoldDB" id="A0A381F7D3"/>
<feature type="domain" description="Calcineurin-like phosphoesterase" evidence="1">
    <location>
        <begin position="420"/>
        <end position="563"/>
    </location>
</feature>
<dbReference type="EMBL" id="UFVS01000001">
    <property type="protein sequence ID" value="SUX42471.1"/>
    <property type="molecule type" value="Genomic_DNA"/>
</dbReference>
<keyword evidence="4" id="KW-1185">Reference proteome</keyword>
<name>A0A381F7D3_9FLAO</name>
<dbReference type="EMBL" id="FTMF01000001">
    <property type="protein sequence ID" value="SIP88173.1"/>
    <property type="molecule type" value="Genomic_DNA"/>
</dbReference>
<proteinExistence type="predicted"/>
<dbReference type="PANTHER" id="PTHR46546">
    <property type="entry name" value="SHEWANELLA-LIKE PROTEIN PHOSPHATASE 1"/>
    <property type="match status" value="1"/>
</dbReference>
<evidence type="ECO:0000313" key="4">
    <source>
        <dbReference type="Proteomes" id="UP000185725"/>
    </source>
</evidence>
<dbReference type="InterPro" id="IPR008979">
    <property type="entry name" value="Galactose-bd-like_sf"/>
</dbReference>
<reference evidence="3 5" key="2">
    <citation type="submission" date="2018-06" db="EMBL/GenBank/DDBJ databases">
        <authorList>
            <consortium name="Pathogen Informatics"/>
            <person name="Doyle S."/>
        </authorList>
    </citation>
    <scope>NUCLEOTIDE SEQUENCE [LARGE SCALE GENOMIC DNA]</scope>
    <source>
        <strain evidence="3 5">NCTC13560</strain>
    </source>
</reference>
<dbReference type="Proteomes" id="UP000185725">
    <property type="component" value="Unassembled WGS sequence"/>
</dbReference>
<dbReference type="OrthoDB" id="7550081at2"/>
<dbReference type="SUPFAM" id="SSF49785">
    <property type="entry name" value="Galactose-binding domain-like"/>
    <property type="match status" value="1"/>
</dbReference>
<dbReference type="GO" id="GO:0016787">
    <property type="term" value="F:hydrolase activity"/>
    <property type="evidence" value="ECO:0007669"/>
    <property type="project" value="InterPro"/>
</dbReference>
<dbReference type="InterPro" id="IPR029052">
    <property type="entry name" value="Metallo-depent_PP-like"/>
</dbReference>
<dbReference type="SUPFAM" id="SSF56300">
    <property type="entry name" value="Metallo-dependent phosphatases"/>
    <property type="match status" value="1"/>
</dbReference>
<dbReference type="Gene3D" id="3.60.21.10">
    <property type="match status" value="1"/>
</dbReference>
<organism evidence="3 5">
    <name type="scientific">Chryseobacterium indoltheticum</name>
    <dbReference type="NCBI Taxonomy" id="254"/>
    <lineage>
        <taxon>Bacteria</taxon>
        <taxon>Pseudomonadati</taxon>
        <taxon>Bacteroidota</taxon>
        <taxon>Flavobacteriia</taxon>
        <taxon>Flavobacteriales</taxon>
        <taxon>Weeksellaceae</taxon>
        <taxon>Chryseobacterium group</taxon>
        <taxon>Chryseobacterium</taxon>
    </lineage>
</organism>
<dbReference type="InterPro" id="IPR004843">
    <property type="entry name" value="Calcineurin-like_PHP"/>
</dbReference>